<dbReference type="PANTHER" id="PTHR45878">
    <property type="entry name" value="ZINC FINGER PROTEIN WIP2"/>
    <property type="match status" value="1"/>
</dbReference>
<dbReference type="GO" id="GO:0003700">
    <property type="term" value="F:DNA-binding transcription factor activity"/>
    <property type="evidence" value="ECO:0007669"/>
    <property type="project" value="InterPro"/>
</dbReference>
<feature type="region of interest" description="Disordered" evidence="11">
    <location>
        <begin position="122"/>
        <end position="178"/>
    </location>
</feature>
<keyword evidence="6" id="KW-0805">Transcription regulation</keyword>
<dbReference type="Gene3D" id="3.30.160.60">
    <property type="entry name" value="Classic Zinc Finger"/>
    <property type="match status" value="2"/>
</dbReference>
<dbReference type="GO" id="GO:0005634">
    <property type="term" value="C:nucleus"/>
    <property type="evidence" value="ECO:0007669"/>
    <property type="project" value="UniProtKB-SubCell"/>
</dbReference>
<keyword evidence="2" id="KW-0479">Metal-binding</keyword>
<evidence type="ECO:0000256" key="7">
    <source>
        <dbReference type="ARBA" id="ARBA00023163"/>
    </source>
</evidence>
<feature type="compositionally biased region" description="Acidic residues" evidence="11">
    <location>
        <begin position="129"/>
        <end position="147"/>
    </location>
</feature>
<evidence type="ECO:0000259" key="12">
    <source>
        <dbReference type="PROSITE" id="PS50157"/>
    </source>
</evidence>
<dbReference type="InterPro" id="IPR043584">
    <property type="entry name" value="WIP1/2/3/4/5/6"/>
</dbReference>
<feature type="compositionally biased region" description="Low complexity" evidence="11">
    <location>
        <begin position="29"/>
        <end position="49"/>
    </location>
</feature>
<dbReference type="InterPro" id="IPR059161">
    <property type="entry name" value="Znf-C2H2_STOP1/2_3rd"/>
</dbReference>
<organism evidence="13 14">
    <name type="scientific">Panicum virgatum</name>
    <name type="common">Blackwell switchgrass</name>
    <dbReference type="NCBI Taxonomy" id="38727"/>
    <lineage>
        <taxon>Eukaryota</taxon>
        <taxon>Viridiplantae</taxon>
        <taxon>Streptophyta</taxon>
        <taxon>Embryophyta</taxon>
        <taxon>Tracheophyta</taxon>
        <taxon>Spermatophyta</taxon>
        <taxon>Magnoliopsida</taxon>
        <taxon>Liliopsida</taxon>
        <taxon>Poales</taxon>
        <taxon>Poaceae</taxon>
        <taxon>PACMAD clade</taxon>
        <taxon>Panicoideae</taxon>
        <taxon>Panicodae</taxon>
        <taxon>Paniceae</taxon>
        <taxon>Panicinae</taxon>
        <taxon>Panicum</taxon>
        <taxon>Panicum sect. Hiantes</taxon>
    </lineage>
</organism>
<gene>
    <name evidence="13" type="ORF">PVAP13_3KG228155</name>
</gene>
<reference evidence="13" key="1">
    <citation type="submission" date="2020-05" db="EMBL/GenBank/DDBJ databases">
        <title>WGS assembly of Panicum virgatum.</title>
        <authorList>
            <person name="Lovell J.T."/>
            <person name="Jenkins J."/>
            <person name="Shu S."/>
            <person name="Juenger T.E."/>
            <person name="Schmutz J."/>
        </authorList>
    </citation>
    <scope>NUCLEOTIDE SEQUENCE</scope>
    <source>
        <strain evidence="13">AP13</strain>
    </source>
</reference>
<dbReference type="PANTHER" id="PTHR45878:SF35">
    <property type="entry name" value="OS05G0444200 PROTEIN"/>
    <property type="match status" value="1"/>
</dbReference>
<proteinExistence type="inferred from homology"/>
<evidence type="ECO:0000256" key="9">
    <source>
        <dbReference type="ARBA" id="ARBA00023452"/>
    </source>
</evidence>
<feature type="compositionally biased region" description="Basic and acidic residues" evidence="11">
    <location>
        <begin position="148"/>
        <end position="167"/>
    </location>
</feature>
<name>A0A8T0UWK5_PANVG</name>
<dbReference type="AlphaFoldDB" id="A0A8T0UWK5"/>
<comment type="similarity">
    <text evidence="9">Belongs to the WIP C2H2-type zinc-finger protein family.</text>
</comment>
<keyword evidence="8" id="KW-0539">Nucleus</keyword>
<keyword evidence="7" id="KW-0804">Transcription</keyword>
<comment type="caution">
    <text evidence="13">The sequence shown here is derived from an EMBL/GenBank/DDBJ whole genome shotgun (WGS) entry which is preliminary data.</text>
</comment>
<evidence type="ECO:0000256" key="4">
    <source>
        <dbReference type="ARBA" id="ARBA00022771"/>
    </source>
</evidence>
<dbReference type="PROSITE" id="PS50157">
    <property type="entry name" value="ZINC_FINGER_C2H2_2"/>
    <property type="match status" value="1"/>
</dbReference>
<dbReference type="InterPro" id="IPR013087">
    <property type="entry name" value="Znf_C2H2_type"/>
</dbReference>
<dbReference type="PROSITE" id="PS00028">
    <property type="entry name" value="ZINC_FINGER_C2H2_1"/>
    <property type="match status" value="1"/>
</dbReference>
<evidence type="ECO:0000256" key="8">
    <source>
        <dbReference type="ARBA" id="ARBA00023242"/>
    </source>
</evidence>
<evidence type="ECO:0000256" key="1">
    <source>
        <dbReference type="ARBA" id="ARBA00004123"/>
    </source>
</evidence>
<keyword evidence="3" id="KW-0677">Repeat</keyword>
<feature type="region of interest" description="Disordered" evidence="11">
    <location>
        <begin position="27"/>
        <end position="58"/>
    </location>
</feature>
<dbReference type="EMBL" id="CM029041">
    <property type="protein sequence ID" value="KAG2627190.1"/>
    <property type="molecule type" value="Genomic_DNA"/>
</dbReference>
<dbReference type="Pfam" id="PF22995">
    <property type="entry name" value="C2CH-3rd_BIRD-IDD"/>
    <property type="match status" value="1"/>
</dbReference>
<dbReference type="InterPro" id="IPR036236">
    <property type="entry name" value="Znf_C2H2_sf"/>
</dbReference>
<evidence type="ECO:0000313" key="14">
    <source>
        <dbReference type="Proteomes" id="UP000823388"/>
    </source>
</evidence>
<evidence type="ECO:0000256" key="5">
    <source>
        <dbReference type="ARBA" id="ARBA00022833"/>
    </source>
</evidence>
<comment type="subcellular location">
    <subcellularLocation>
        <location evidence="1">Nucleus</location>
    </subcellularLocation>
</comment>
<dbReference type="Proteomes" id="UP000823388">
    <property type="component" value="Chromosome 3K"/>
</dbReference>
<evidence type="ECO:0000256" key="10">
    <source>
        <dbReference type="PROSITE-ProRule" id="PRU00042"/>
    </source>
</evidence>
<evidence type="ECO:0000256" key="6">
    <source>
        <dbReference type="ARBA" id="ARBA00023015"/>
    </source>
</evidence>
<dbReference type="GO" id="GO:0008270">
    <property type="term" value="F:zinc ion binding"/>
    <property type="evidence" value="ECO:0007669"/>
    <property type="project" value="UniProtKB-KW"/>
</dbReference>
<keyword evidence="5" id="KW-0862">Zinc</keyword>
<keyword evidence="14" id="KW-1185">Reference proteome</keyword>
<protein>
    <recommendedName>
        <fullName evidence="12">C2H2-type domain-containing protein</fullName>
    </recommendedName>
</protein>
<dbReference type="Pfam" id="PF23115">
    <property type="entry name" value="zf-C2H2_STOP2_3rd"/>
    <property type="match status" value="1"/>
</dbReference>
<keyword evidence="4 10" id="KW-0863">Zinc-finger</keyword>
<feature type="domain" description="C2H2-type" evidence="12">
    <location>
        <begin position="218"/>
        <end position="245"/>
    </location>
</feature>
<dbReference type="InterPro" id="IPR055187">
    <property type="entry name" value="C2CH-3rd_BIRD-IDD"/>
</dbReference>
<dbReference type="Pfam" id="PF00096">
    <property type="entry name" value="zf-C2H2"/>
    <property type="match status" value="1"/>
</dbReference>
<evidence type="ECO:0000313" key="13">
    <source>
        <dbReference type="EMBL" id="KAG2627190.1"/>
    </source>
</evidence>
<evidence type="ECO:0000256" key="11">
    <source>
        <dbReference type="SAM" id="MobiDB-lite"/>
    </source>
</evidence>
<sequence length="415" mass="45589">MVLRACAMEGAAADRFVGVPYYEWLKPRSSSPSSSSSTSSTLSTPSSSSADHSAADGQERDAMMCLPLLGRLEGRATTPDRGPVPVKQEELAMSDITAATTTGGAAGGAVIDLNIGLPAIGGYSSEEAPMGEEDEDEEEDYEEEEEEEKPRKHDKCKEEEAGDHHANSTEMAVESVEGAEPDYLRVDGEDGVRGFMDSRGRRFWIPTPAQILVGPVQFICQVCSKTFSRYNNMQMHMWGHGREYRKGPESLKGTQAATLALLKLPCYCCAAGCRNSVAHPRARPLKDFRTLQTHYKRKHGDKRFGCRRCGKPFAVKGDWRTHEKNCGKRWFCACGSDFKHKRSLNDHVRSFGGGHLPVAPDQQAAAAAVPPLKPKERIIRFDQAAAAPAPWNGAHAAQDYAYILLPARRRGVHRQ</sequence>
<dbReference type="SUPFAM" id="SSF57667">
    <property type="entry name" value="beta-beta-alpha zinc fingers"/>
    <property type="match status" value="2"/>
</dbReference>
<evidence type="ECO:0000256" key="2">
    <source>
        <dbReference type="ARBA" id="ARBA00022723"/>
    </source>
</evidence>
<accession>A0A8T0UWK5</accession>
<evidence type="ECO:0000256" key="3">
    <source>
        <dbReference type="ARBA" id="ARBA00022737"/>
    </source>
</evidence>